<protein>
    <recommendedName>
        <fullName evidence="9">Exoribonuclease phosphorolytic domain-containing protein</fullName>
    </recommendedName>
</protein>
<evidence type="ECO:0000256" key="6">
    <source>
        <dbReference type="ARBA" id="ARBA00022835"/>
    </source>
</evidence>
<dbReference type="Gene3D" id="3.30.230.70">
    <property type="entry name" value="GHMP Kinase, N-terminal domain"/>
    <property type="match status" value="1"/>
</dbReference>
<dbReference type="GO" id="GO:0000176">
    <property type="term" value="C:nuclear exosome (RNase complex)"/>
    <property type="evidence" value="ECO:0007669"/>
    <property type="project" value="TreeGrafter"/>
</dbReference>
<name>A0A7M6DPY3_9CNID</name>
<evidence type="ECO:0000259" key="9">
    <source>
        <dbReference type="Pfam" id="PF01138"/>
    </source>
</evidence>
<evidence type="ECO:0000256" key="4">
    <source>
        <dbReference type="ARBA" id="ARBA00022490"/>
    </source>
</evidence>
<dbReference type="InterPro" id="IPR020568">
    <property type="entry name" value="Ribosomal_Su5_D2-typ_SF"/>
</dbReference>
<dbReference type="CDD" id="cd11371">
    <property type="entry name" value="RNase_PH_MTR3"/>
    <property type="match status" value="1"/>
</dbReference>
<keyword evidence="11" id="KW-1185">Reference proteome</keyword>
<sequence length="271" mass="29886">MPLPDNRRINGPRETYQITSFLTPQHNDADVPSTGIVNDKGLRKDTRRTDEVRPIYLKAGVVQSANGSAYLETSGTKLTCAVYGPRDYAKRHQFRSSGKLTCSLTFAPFSKPQRFTEIRDSLSTEYSNFIADSLMSAVCLDAYPKSQIDVYVNVLEDNGNTLSYAITAASVALADAGIEMVDLVTSSSLVFNDDVFCLDPDSSEQKHKDVYGKMSIAYLPSLNKISCLLQDGAVEVERSIELVNTCLEGCLRVHDVMKECLLKAPNTDEES</sequence>
<dbReference type="PANTHER" id="PTHR11953:SF2">
    <property type="entry name" value="EXOSOME COMPLEX COMPONENT MTR3"/>
    <property type="match status" value="1"/>
</dbReference>
<organism evidence="10 11">
    <name type="scientific">Clytia hemisphaerica</name>
    <dbReference type="NCBI Taxonomy" id="252671"/>
    <lineage>
        <taxon>Eukaryota</taxon>
        <taxon>Metazoa</taxon>
        <taxon>Cnidaria</taxon>
        <taxon>Hydrozoa</taxon>
        <taxon>Hydroidolina</taxon>
        <taxon>Leptothecata</taxon>
        <taxon>Obeliida</taxon>
        <taxon>Clytiidae</taxon>
        <taxon>Clytia</taxon>
    </lineage>
</organism>
<dbReference type="RefSeq" id="XP_066915994.1">
    <property type="nucleotide sequence ID" value="XM_067059893.1"/>
</dbReference>
<accession>A0A7M6DPY3</accession>
<dbReference type="GO" id="GO:0005730">
    <property type="term" value="C:nucleolus"/>
    <property type="evidence" value="ECO:0007669"/>
    <property type="project" value="TreeGrafter"/>
</dbReference>
<dbReference type="AlphaFoldDB" id="A0A7M6DPY3"/>
<evidence type="ECO:0000256" key="8">
    <source>
        <dbReference type="ARBA" id="ARBA00023242"/>
    </source>
</evidence>
<evidence type="ECO:0000256" key="7">
    <source>
        <dbReference type="ARBA" id="ARBA00022884"/>
    </source>
</evidence>
<dbReference type="PANTHER" id="PTHR11953">
    <property type="entry name" value="EXOSOME COMPLEX COMPONENT"/>
    <property type="match status" value="1"/>
</dbReference>
<dbReference type="OrthoDB" id="2504340at2759"/>
<reference evidence="10" key="1">
    <citation type="submission" date="2021-01" db="UniProtKB">
        <authorList>
            <consortium name="EnsemblMetazoa"/>
        </authorList>
    </citation>
    <scope>IDENTIFICATION</scope>
</reference>
<keyword evidence="4" id="KW-0963">Cytoplasm</keyword>
<keyword evidence="6" id="KW-0271">Exosome</keyword>
<dbReference type="GO" id="GO:0003723">
    <property type="term" value="F:RNA binding"/>
    <property type="evidence" value="ECO:0007669"/>
    <property type="project" value="UniProtKB-KW"/>
</dbReference>
<keyword evidence="8" id="KW-0539">Nucleus</keyword>
<dbReference type="EnsemblMetazoa" id="CLYHEMT021298.1">
    <property type="protein sequence ID" value="CLYHEMP021298.1"/>
    <property type="gene ID" value="CLYHEMG021298"/>
</dbReference>
<evidence type="ECO:0000256" key="3">
    <source>
        <dbReference type="ARBA" id="ARBA00006678"/>
    </source>
</evidence>
<evidence type="ECO:0000313" key="11">
    <source>
        <dbReference type="Proteomes" id="UP000594262"/>
    </source>
</evidence>
<dbReference type="GO" id="GO:0071051">
    <property type="term" value="P:poly(A)-dependent snoRNA 3'-end processing"/>
    <property type="evidence" value="ECO:0007669"/>
    <property type="project" value="TreeGrafter"/>
</dbReference>
<evidence type="ECO:0000313" key="10">
    <source>
        <dbReference type="EnsemblMetazoa" id="CLYHEMP021298.1"/>
    </source>
</evidence>
<proteinExistence type="inferred from homology"/>
<comment type="similarity">
    <text evidence="3">Belongs to the RNase PH family.</text>
</comment>
<dbReference type="GeneID" id="136803145"/>
<feature type="domain" description="Exoribonuclease phosphorolytic" evidence="9">
    <location>
        <begin position="51"/>
        <end position="179"/>
    </location>
</feature>
<dbReference type="Pfam" id="PF01138">
    <property type="entry name" value="RNase_PH"/>
    <property type="match status" value="1"/>
</dbReference>
<dbReference type="SUPFAM" id="SSF55666">
    <property type="entry name" value="Ribonuclease PH domain 2-like"/>
    <property type="match status" value="1"/>
</dbReference>
<dbReference type="SUPFAM" id="SSF54211">
    <property type="entry name" value="Ribosomal protein S5 domain 2-like"/>
    <property type="match status" value="1"/>
</dbReference>
<evidence type="ECO:0000256" key="1">
    <source>
        <dbReference type="ARBA" id="ARBA00004123"/>
    </source>
</evidence>
<dbReference type="InterPro" id="IPR050080">
    <property type="entry name" value="RNase_PH"/>
</dbReference>
<dbReference type="GO" id="GO:0016075">
    <property type="term" value="P:rRNA catabolic process"/>
    <property type="evidence" value="ECO:0007669"/>
    <property type="project" value="TreeGrafter"/>
</dbReference>
<evidence type="ECO:0000256" key="5">
    <source>
        <dbReference type="ARBA" id="ARBA00022552"/>
    </source>
</evidence>
<evidence type="ECO:0000256" key="2">
    <source>
        <dbReference type="ARBA" id="ARBA00004496"/>
    </source>
</evidence>
<dbReference type="GO" id="GO:0071028">
    <property type="term" value="P:nuclear mRNA surveillance"/>
    <property type="evidence" value="ECO:0007669"/>
    <property type="project" value="TreeGrafter"/>
</dbReference>
<dbReference type="InterPro" id="IPR027408">
    <property type="entry name" value="PNPase/RNase_PH_dom_sf"/>
</dbReference>
<dbReference type="InterPro" id="IPR036345">
    <property type="entry name" value="ExoRNase_PH_dom2_sf"/>
</dbReference>
<comment type="subcellular location">
    <subcellularLocation>
        <location evidence="2">Cytoplasm</location>
    </subcellularLocation>
    <subcellularLocation>
        <location evidence="1">Nucleus</location>
    </subcellularLocation>
</comment>
<dbReference type="GO" id="GO:0000177">
    <property type="term" value="C:cytoplasmic exosome (RNase complex)"/>
    <property type="evidence" value="ECO:0007669"/>
    <property type="project" value="TreeGrafter"/>
</dbReference>
<keyword evidence="7" id="KW-0694">RNA-binding</keyword>
<dbReference type="GO" id="GO:0034475">
    <property type="term" value="P:U4 snRNA 3'-end processing"/>
    <property type="evidence" value="ECO:0007669"/>
    <property type="project" value="TreeGrafter"/>
</dbReference>
<dbReference type="InterPro" id="IPR001247">
    <property type="entry name" value="ExoRNase_PH_dom1"/>
</dbReference>
<keyword evidence="5" id="KW-0698">rRNA processing</keyword>
<dbReference type="Proteomes" id="UP000594262">
    <property type="component" value="Unplaced"/>
</dbReference>
<dbReference type="GO" id="GO:0006364">
    <property type="term" value="P:rRNA processing"/>
    <property type="evidence" value="ECO:0007669"/>
    <property type="project" value="UniProtKB-KW"/>
</dbReference>